<dbReference type="GO" id="GO:0045892">
    <property type="term" value="P:negative regulation of DNA-templated transcription"/>
    <property type="evidence" value="ECO:0007669"/>
    <property type="project" value="InterPro"/>
</dbReference>
<protein>
    <recommendedName>
        <fullName evidence="1">KorB C-terminal domain-containing protein</fullName>
    </recommendedName>
</protein>
<gene>
    <name evidence="2" type="ORF">OFN31_30985</name>
</gene>
<dbReference type="Proteomes" id="UP001208624">
    <property type="component" value="Unassembled WGS sequence"/>
</dbReference>
<dbReference type="AlphaFoldDB" id="A0AAP3A4I9"/>
<dbReference type="InterPro" id="IPR010575">
    <property type="entry name" value="KorB_C"/>
</dbReference>
<name>A0AAP3A4I9_ECOLX</name>
<dbReference type="SUPFAM" id="SSF50037">
    <property type="entry name" value="C-terminal domain of transcriptional repressors"/>
    <property type="match status" value="1"/>
</dbReference>
<comment type="caution">
    <text evidence="2">The sequence shown here is derived from an EMBL/GenBank/DDBJ whole genome shotgun (WGS) entry which is preliminary data.</text>
</comment>
<accession>A0AAP3A4I9</accession>
<reference evidence="2" key="1">
    <citation type="submission" date="2023-06" db="EMBL/GenBank/DDBJ databases">
        <title>Deciphering the underlying mechanisms mediating the transmission of blaNDM gene from human to animals in China.</title>
        <authorList>
            <person name="Chen K."/>
            <person name="Chen S."/>
        </authorList>
    </citation>
    <scope>NUCLEOTIDE SEQUENCE</scope>
    <source>
        <strain evidence="2">1199</strain>
    </source>
</reference>
<dbReference type="Pfam" id="PF06613">
    <property type="entry name" value="KorB_C"/>
    <property type="match status" value="1"/>
</dbReference>
<evidence type="ECO:0000259" key="1">
    <source>
        <dbReference type="Pfam" id="PF06613"/>
    </source>
</evidence>
<dbReference type="Gene3D" id="2.30.30.150">
    <property type="entry name" value="KorB, C-terminal domain"/>
    <property type="match status" value="1"/>
</dbReference>
<evidence type="ECO:0000313" key="3">
    <source>
        <dbReference type="Proteomes" id="UP001208624"/>
    </source>
</evidence>
<dbReference type="EMBL" id="JAOVKC010001129">
    <property type="protein sequence ID" value="MCV5626058.1"/>
    <property type="molecule type" value="Genomic_DNA"/>
</dbReference>
<proteinExistence type="predicted"/>
<evidence type="ECO:0000313" key="2">
    <source>
        <dbReference type="EMBL" id="MCV5626058.1"/>
    </source>
</evidence>
<dbReference type="InterPro" id="IPR008988">
    <property type="entry name" value="Transcriptional_repressor_C"/>
</dbReference>
<sequence length="47" mass="5394">MKYDERPARLLTNRRASYGFGWIKYDDDGSEDEIDLKDVSVVAIVEG</sequence>
<dbReference type="InterPro" id="IPR037048">
    <property type="entry name" value="KorB_C_sf"/>
</dbReference>
<feature type="domain" description="KorB C-terminal" evidence="1">
    <location>
        <begin position="2"/>
        <end position="47"/>
    </location>
</feature>
<organism evidence="2 3">
    <name type="scientific">Escherichia coli</name>
    <dbReference type="NCBI Taxonomy" id="562"/>
    <lineage>
        <taxon>Bacteria</taxon>
        <taxon>Pseudomonadati</taxon>
        <taxon>Pseudomonadota</taxon>
        <taxon>Gammaproteobacteria</taxon>
        <taxon>Enterobacterales</taxon>
        <taxon>Enterobacteriaceae</taxon>
        <taxon>Escherichia</taxon>
    </lineage>
</organism>
<dbReference type="GO" id="GO:0003677">
    <property type="term" value="F:DNA binding"/>
    <property type="evidence" value="ECO:0007669"/>
    <property type="project" value="InterPro"/>
</dbReference>